<dbReference type="SUPFAM" id="SSF53167">
    <property type="entry name" value="Purine and uridine phosphorylases"/>
    <property type="match status" value="1"/>
</dbReference>
<reference evidence="7 8" key="1">
    <citation type="submission" date="2020-07" db="EMBL/GenBank/DDBJ databases">
        <title>non toxigenic Corynebacterium sp. nov from a clinical source.</title>
        <authorList>
            <person name="Bernier A.-M."/>
            <person name="Bernard K."/>
        </authorList>
    </citation>
    <scope>NUCLEOTIDE SEQUENCE [LARGE SCALE GENOMIC DNA]</scope>
    <source>
        <strain evidence="8">NML 93-0612</strain>
    </source>
</reference>
<keyword evidence="7" id="KW-0326">Glycosidase</keyword>
<dbReference type="InterPro" id="IPR035994">
    <property type="entry name" value="Nucleoside_phosphorylase_sf"/>
</dbReference>
<dbReference type="InterPro" id="IPR010049">
    <property type="entry name" value="MTA_SAH_Nsdase"/>
</dbReference>
<dbReference type="PANTHER" id="PTHR46832">
    <property type="entry name" value="5'-METHYLTHIOADENOSINE/S-ADENOSYLHOMOCYSTEINE NUCLEOSIDASE"/>
    <property type="match status" value="1"/>
</dbReference>
<dbReference type="Gene3D" id="3.40.50.1580">
    <property type="entry name" value="Nucleoside phosphorylase domain"/>
    <property type="match status" value="1"/>
</dbReference>
<dbReference type="Pfam" id="PF01048">
    <property type="entry name" value="PNP_UDP_1"/>
    <property type="match status" value="1"/>
</dbReference>
<dbReference type="RefSeq" id="WP_182384888.1">
    <property type="nucleotide sequence ID" value="NZ_CP059833.1"/>
</dbReference>
<dbReference type="AlphaFoldDB" id="A0A7G5FBT7"/>
<dbReference type="GO" id="GO:0019509">
    <property type="term" value="P:L-methionine salvage from methylthioadenosine"/>
    <property type="evidence" value="ECO:0007669"/>
    <property type="project" value="UniProtKB-UniPathway"/>
</dbReference>
<feature type="domain" description="Nucleoside phosphorylase" evidence="6">
    <location>
        <begin position="2"/>
        <end position="213"/>
    </location>
</feature>
<dbReference type="UniPathway" id="UPA00904">
    <property type="reaction ID" value="UER00871"/>
</dbReference>
<organism evidence="7 8">
    <name type="scientific">Corynebacterium hindlerae</name>
    <dbReference type="NCBI Taxonomy" id="699041"/>
    <lineage>
        <taxon>Bacteria</taxon>
        <taxon>Bacillati</taxon>
        <taxon>Actinomycetota</taxon>
        <taxon>Actinomycetes</taxon>
        <taxon>Mycobacteriales</taxon>
        <taxon>Corynebacteriaceae</taxon>
        <taxon>Corynebacterium</taxon>
    </lineage>
</organism>
<dbReference type="GO" id="GO:0009164">
    <property type="term" value="P:nucleoside catabolic process"/>
    <property type="evidence" value="ECO:0007669"/>
    <property type="project" value="InterPro"/>
</dbReference>
<sequence>MIIIQCAMEMEAKPFLSELPVEHRAERIGNQQFHFGPDYLVSVTGIGLANAAAGTARALMLAPEAKLVIAAGTCGGLHKDIEVGDIAVATNAIYSRADATAFGYAPGQVPGMPESYESEPVPELPMEHKTGRVISADAFITAANVDEAREQFPDAIATDMETAAMAQTCFAAGVPWVSLRAVSDLCGPAAGQDFHIDGELAARRSFDAVNEFLKNR</sequence>
<protein>
    <recommendedName>
        <fullName evidence="2">adenosylhomocysteine nucleosidase</fullName>
        <ecNumber evidence="2">3.2.2.9</ecNumber>
    </recommendedName>
</protein>
<proteinExistence type="predicted"/>
<gene>
    <name evidence="7" type="primary">mtnN</name>
    <name evidence="7" type="ORF">HW450_06685</name>
</gene>
<accession>A0A7G5FBT7</accession>
<dbReference type="EC" id="3.2.2.9" evidence="2"/>
<evidence type="ECO:0000256" key="1">
    <source>
        <dbReference type="ARBA" id="ARBA00004945"/>
    </source>
</evidence>
<dbReference type="GO" id="GO:0008930">
    <property type="term" value="F:methylthioadenosine nucleosidase activity"/>
    <property type="evidence" value="ECO:0007669"/>
    <property type="project" value="InterPro"/>
</dbReference>
<dbReference type="Proteomes" id="UP000515570">
    <property type="component" value="Chromosome"/>
</dbReference>
<evidence type="ECO:0000313" key="7">
    <source>
        <dbReference type="EMBL" id="QMV84078.1"/>
    </source>
</evidence>
<evidence type="ECO:0000256" key="5">
    <source>
        <dbReference type="ARBA" id="ARBA00023167"/>
    </source>
</evidence>
<comment type="pathway">
    <text evidence="1">Amino-acid biosynthesis; L-methionine biosynthesis via salvage pathway; S-methyl-5-thio-alpha-D-ribose 1-phosphate from S-methyl-5'-thioadenosine (hydrolase route): step 1/2.</text>
</comment>
<dbReference type="EMBL" id="CP059833">
    <property type="protein sequence ID" value="QMV84078.1"/>
    <property type="molecule type" value="Genomic_DNA"/>
</dbReference>
<dbReference type="GO" id="GO:0005829">
    <property type="term" value="C:cytosol"/>
    <property type="evidence" value="ECO:0007669"/>
    <property type="project" value="TreeGrafter"/>
</dbReference>
<evidence type="ECO:0000259" key="6">
    <source>
        <dbReference type="Pfam" id="PF01048"/>
    </source>
</evidence>
<keyword evidence="8" id="KW-1185">Reference proteome</keyword>
<evidence type="ECO:0000256" key="4">
    <source>
        <dbReference type="ARBA" id="ARBA00022801"/>
    </source>
</evidence>
<dbReference type="GO" id="GO:0008782">
    <property type="term" value="F:adenosylhomocysteine nucleosidase activity"/>
    <property type="evidence" value="ECO:0007669"/>
    <property type="project" value="UniProtKB-EC"/>
</dbReference>
<keyword evidence="5" id="KW-0486">Methionine biosynthesis</keyword>
<keyword evidence="4 7" id="KW-0378">Hydrolase</keyword>
<evidence type="ECO:0000256" key="3">
    <source>
        <dbReference type="ARBA" id="ARBA00022605"/>
    </source>
</evidence>
<dbReference type="GO" id="GO:0019284">
    <property type="term" value="P:L-methionine salvage from S-adenosylmethionine"/>
    <property type="evidence" value="ECO:0007669"/>
    <property type="project" value="TreeGrafter"/>
</dbReference>
<evidence type="ECO:0000256" key="2">
    <source>
        <dbReference type="ARBA" id="ARBA00011974"/>
    </source>
</evidence>
<dbReference type="CDD" id="cd09008">
    <property type="entry name" value="MTAN"/>
    <property type="match status" value="1"/>
</dbReference>
<dbReference type="PANTHER" id="PTHR46832:SF1">
    <property type="entry name" value="5'-METHYLTHIOADENOSINE_S-ADENOSYLHOMOCYSTEINE NUCLEOSIDASE"/>
    <property type="match status" value="1"/>
</dbReference>
<keyword evidence="3" id="KW-0028">Amino-acid biosynthesis</keyword>
<dbReference type="InterPro" id="IPR000845">
    <property type="entry name" value="Nucleoside_phosphorylase_d"/>
</dbReference>
<dbReference type="NCBIfam" id="TIGR01704">
    <property type="entry name" value="MTA_SAH-Nsdase"/>
    <property type="match status" value="1"/>
</dbReference>
<evidence type="ECO:0000313" key="8">
    <source>
        <dbReference type="Proteomes" id="UP000515570"/>
    </source>
</evidence>
<name>A0A7G5FBT7_9CORY</name>